<evidence type="ECO:0000256" key="1">
    <source>
        <dbReference type="ARBA" id="ARBA00001974"/>
    </source>
</evidence>
<evidence type="ECO:0000313" key="9">
    <source>
        <dbReference type="EMBL" id="KAJ8309946.1"/>
    </source>
</evidence>
<feature type="domain" description="Glucose-methanol-choline oxidoreductase N-terminal" evidence="7">
    <location>
        <begin position="97"/>
        <end position="120"/>
    </location>
</feature>
<dbReference type="Gene3D" id="3.50.50.60">
    <property type="entry name" value="FAD/NAD(P)-binding domain"/>
    <property type="match status" value="1"/>
</dbReference>
<feature type="signal peptide" evidence="6">
    <location>
        <begin position="1"/>
        <end position="22"/>
    </location>
</feature>
<dbReference type="SUPFAM" id="SSF51905">
    <property type="entry name" value="FAD/NAD(P)-binding domain"/>
    <property type="match status" value="1"/>
</dbReference>
<evidence type="ECO:0000259" key="8">
    <source>
        <dbReference type="PROSITE" id="PS00624"/>
    </source>
</evidence>
<protein>
    <recommendedName>
        <fullName evidence="7 8">Glucose-methanol-choline oxidoreductase N-terminal domain-containing protein</fullName>
    </recommendedName>
</protein>
<comment type="caution">
    <text evidence="9">The sequence shown here is derived from an EMBL/GenBank/DDBJ whole genome shotgun (WGS) entry which is preliminary data.</text>
</comment>
<keyword evidence="6" id="KW-0732">Signal</keyword>
<dbReference type="InterPro" id="IPR012132">
    <property type="entry name" value="GMC_OxRdtase"/>
</dbReference>
<name>A0ABQ9F065_TEGGR</name>
<evidence type="ECO:0000259" key="7">
    <source>
        <dbReference type="PROSITE" id="PS00623"/>
    </source>
</evidence>
<dbReference type="Pfam" id="PF00732">
    <property type="entry name" value="GMC_oxred_N"/>
    <property type="match status" value="1"/>
</dbReference>
<comment type="similarity">
    <text evidence="2 5">Belongs to the GMC oxidoreductase family.</text>
</comment>
<dbReference type="PROSITE" id="PS00623">
    <property type="entry name" value="GMC_OXRED_1"/>
    <property type="match status" value="1"/>
</dbReference>
<dbReference type="PROSITE" id="PS00624">
    <property type="entry name" value="GMC_OXRED_2"/>
    <property type="match status" value="1"/>
</dbReference>
<evidence type="ECO:0000256" key="6">
    <source>
        <dbReference type="SAM" id="SignalP"/>
    </source>
</evidence>
<accession>A0ABQ9F065</accession>
<organism evidence="9 10">
    <name type="scientific">Tegillarca granosa</name>
    <name type="common">Malaysian cockle</name>
    <name type="synonym">Anadara granosa</name>
    <dbReference type="NCBI Taxonomy" id="220873"/>
    <lineage>
        <taxon>Eukaryota</taxon>
        <taxon>Metazoa</taxon>
        <taxon>Spiralia</taxon>
        <taxon>Lophotrochozoa</taxon>
        <taxon>Mollusca</taxon>
        <taxon>Bivalvia</taxon>
        <taxon>Autobranchia</taxon>
        <taxon>Pteriomorphia</taxon>
        <taxon>Arcoida</taxon>
        <taxon>Arcoidea</taxon>
        <taxon>Arcidae</taxon>
        <taxon>Tegillarca</taxon>
    </lineage>
</organism>
<comment type="cofactor">
    <cofactor evidence="1">
        <name>FAD</name>
        <dbReference type="ChEBI" id="CHEBI:57692"/>
    </cofactor>
</comment>
<evidence type="ECO:0000313" key="10">
    <source>
        <dbReference type="Proteomes" id="UP001217089"/>
    </source>
</evidence>
<keyword evidence="3 5" id="KW-0285">Flavoprotein</keyword>
<evidence type="ECO:0000256" key="4">
    <source>
        <dbReference type="ARBA" id="ARBA00022827"/>
    </source>
</evidence>
<evidence type="ECO:0000256" key="3">
    <source>
        <dbReference type="ARBA" id="ARBA00022630"/>
    </source>
</evidence>
<dbReference type="InterPro" id="IPR036188">
    <property type="entry name" value="FAD/NAD-bd_sf"/>
</dbReference>
<dbReference type="Proteomes" id="UP001217089">
    <property type="component" value="Unassembled WGS sequence"/>
</dbReference>
<reference evidence="9 10" key="1">
    <citation type="submission" date="2022-12" db="EMBL/GenBank/DDBJ databases">
        <title>Chromosome-level genome of Tegillarca granosa.</title>
        <authorList>
            <person name="Kim J."/>
        </authorList>
    </citation>
    <scope>NUCLEOTIDE SEQUENCE [LARGE SCALE GENOMIC DNA]</scope>
    <source>
        <strain evidence="9">Teg-2019</strain>
        <tissue evidence="9">Adductor muscle</tissue>
    </source>
</reference>
<keyword evidence="10" id="KW-1185">Reference proteome</keyword>
<dbReference type="InterPro" id="IPR000172">
    <property type="entry name" value="GMC_OxRdtase_N"/>
</dbReference>
<gene>
    <name evidence="9" type="ORF">KUTeg_011811</name>
</gene>
<dbReference type="PANTHER" id="PTHR11552">
    <property type="entry name" value="GLUCOSE-METHANOL-CHOLINE GMC OXIDOREDUCTASE"/>
    <property type="match status" value="1"/>
</dbReference>
<dbReference type="EMBL" id="JARBDR010000640">
    <property type="protein sequence ID" value="KAJ8309946.1"/>
    <property type="molecule type" value="Genomic_DNA"/>
</dbReference>
<evidence type="ECO:0000256" key="5">
    <source>
        <dbReference type="RuleBase" id="RU003968"/>
    </source>
</evidence>
<feature type="chain" id="PRO_5047127935" description="Glucose-methanol-choline oxidoreductase N-terminal domain-containing protein" evidence="6">
    <location>
        <begin position="23"/>
        <end position="386"/>
    </location>
</feature>
<sequence>MMIVILISRICLITVIVGGGTAGSVIANRLSDDSSKSVLLLEAGKKDRWDSRESFNINSSSMVKYIRYRSRCGNIKTEPQKHAFFGYPNHTFGVEMGRVLGGSSSVNAMLYIRGLKDDFDSWAEDGAVGWGYDDILPFFLKTEGKNCHKNKTKDNTCGLLSFKDVKKTESMKLVYQSAKEVGASDIDSRDPNSLGVFYTRYTINSGTRQSSSVAYLWPYVDRPNLHIVTDAVVEKVIIREDLLEAQGVVYNRGNTKVFAKARIEVIVSSGPYGSPKLLMLSGIGPRNHLKDIGITPLIDSPVGDNLVQHMLLVMPIVVDMPTISKKNFSNVKTLEDYIFYRKGLFAGDFGQTDISLIINSPNLVTKKNGPISTLFWLEGQIGPVFP</sequence>
<feature type="domain" description="Glucose-methanol-choline oxidoreductase N-terminal" evidence="8">
    <location>
        <begin position="270"/>
        <end position="284"/>
    </location>
</feature>
<dbReference type="PANTHER" id="PTHR11552:SF147">
    <property type="entry name" value="CHOLINE DEHYDROGENASE, MITOCHONDRIAL"/>
    <property type="match status" value="1"/>
</dbReference>
<keyword evidence="4 5" id="KW-0274">FAD</keyword>
<proteinExistence type="inferred from homology"/>
<evidence type="ECO:0000256" key="2">
    <source>
        <dbReference type="ARBA" id="ARBA00010790"/>
    </source>
</evidence>